<organism evidence="3 4">
    <name type="scientific">Solirubrobacter pauli</name>
    <dbReference type="NCBI Taxonomy" id="166793"/>
    <lineage>
        <taxon>Bacteria</taxon>
        <taxon>Bacillati</taxon>
        <taxon>Actinomycetota</taxon>
        <taxon>Thermoleophilia</taxon>
        <taxon>Solirubrobacterales</taxon>
        <taxon>Solirubrobacteraceae</taxon>
        <taxon>Solirubrobacter</taxon>
    </lineage>
</organism>
<feature type="compositionally biased region" description="Basic and acidic residues" evidence="1">
    <location>
        <begin position="260"/>
        <end position="271"/>
    </location>
</feature>
<proteinExistence type="predicted"/>
<keyword evidence="4" id="KW-1185">Reference proteome</keyword>
<evidence type="ECO:0000313" key="4">
    <source>
        <dbReference type="Proteomes" id="UP000278962"/>
    </source>
</evidence>
<dbReference type="EMBL" id="RBIL01000001">
    <property type="protein sequence ID" value="RKQ90546.1"/>
    <property type="molecule type" value="Genomic_DNA"/>
</dbReference>
<dbReference type="InterPro" id="IPR007842">
    <property type="entry name" value="HEPN_dom"/>
</dbReference>
<accession>A0A660L849</accession>
<feature type="domain" description="HEPN" evidence="2">
    <location>
        <begin position="143"/>
        <end position="257"/>
    </location>
</feature>
<dbReference type="RefSeq" id="WP_147447568.1">
    <property type="nucleotide sequence ID" value="NZ_RBIL01000001.1"/>
</dbReference>
<feature type="region of interest" description="Disordered" evidence="1">
    <location>
        <begin position="260"/>
        <end position="282"/>
    </location>
</feature>
<reference evidence="3 4" key="1">
    <citation type="submission" date="2018-10" db="EMBL/GenBank/DDBJ databases">
        <title>Genomic Encyclopedia of Archaeal and Bacterial Type Strains, Phase II (KMG-II): from individual species to whole genera.</title>
        <authorList>
            <person name="Goeker M."/>
        </authorList>
    </citation>
    <scope>NUCLEOTIDE SEQUENCE [LARGE SCALE GENOMIC DNA]</scope>
    <source>
        <strain evidence="3 4">DSM 14954</strain>
    </source>
</reference>
<evidence type="ECO:0000313" key="3">
    <source>
        <dbReference type="EMBL" id="RKQ90546.1"/>
    </source>
</evidence>
<comment type="caution">
    <text evidence="3">The sequence shown here is derived from an EMBL/GenBank/DDBJ whole genome shotgun (WGS) entry which is preliminary data.</text>
</comment>
<evidence type="ECO:0000256" key="1">
    <source>
        <dbReference type="SAM" id="MobiDB-lite"/>
    </source>
</evidence>
<name>A0A660L849_9ACTN</name>
<evidence type="ECO:0000259" key="2">
    <source>
        <dbReference type="Pfam" id="PF05168"/>
    </source>
</evidence>
<gene>
    <name evidence="3" type="ORF">C8N24_0352</name>
</gene>
<protein>
    <submittedName>
        <fullName evidence="3">HEPN domain-containing protein</fullName>
    </submittedName>
</protein>
<dbReference type="Pfam" id="PF05168">
    <property type="entry name" value="HEPN"/>
    <property type="match status" value="1"/>
</dbReference>
<sequence length="282" mass="31369">MSSKASADPTDGIDVSIVVAHPRWTPEMLANFKDHTVQTLFGPELQRRIAAGAWAEDEPVRAAQALLRPGQKPEIRFNDEVRIQLGVTQEQRQRNGETVEELVNIEWFELPADEQAYAHMTLLSVGGRDFGGFDARYHLPTVREHLVAAAEFLDTARDALEAGRLRAFAENLFAAVELAGRAFFVQAGDARFLRRGTHGLTQAEFNRARKAGNVDPAHADLLNTLARFRPGARYLNRSWELDAAAARDMLDRASELHARMAAESAPAREQRGPVLRRGRLDA</sequence>
<dbReference type="AlphaFoldDB" id="A0A660L849"/>
<dbReference type="Proteomes" id="UP000278962">
    <property type="component" value="Unassembled WGS sequence"/>
</dbReference>
<dbReference type="OrthoDB" id="9971987at2"/>
<dbReference type="Gene3D" id="1.20.120.330">
    <property type="entry name" value="Nucleotidyltransferases domain 2"/>
    <property type="match status" value="1"/>
</dbReference>